<feature type="region of interest" description="Disordered" evidence="7">
    <location>
        <begin position="255"/>
        <end position="275"/>
    </location>
</feature>
<evidence type="ECO:0000256" key="6">
    <source>
        <dbReference type="PROSITE-ProRule" id="PRU01015"/>
    </source>
</evidence>
<keyword evidence="3 6" id="KW-0949">S-adenosyl-L-methionine</keyword>
<dbReference type="GO" id="GO:0005634">
    <property type="term" value="C:nucleus"/>
    <property type="evidence" value="ECO:0000318"/>
    <property type="project" value="GO_Central"/>
</dbReference>
<dbReference type="Proteomes" id="UP000244005">
    <property type="component" value="Unassembled WGS sequence"/>
</dbReference>
<name>A0A2R6X7D4_MARPO</name>
<dbReference type="InterPro" id="IPR055135">
    <property type="entry name" value="PRMT_dom"/>
</dbReference>
<reference evidence="9" key="2">
    <citation type="submission" date="2017-12" db="EMBL/GenBank/DDBJ databases">
        <title>WGS assembly of Marchantia polymorpha.</title>
        <authorList>
            <person name="Bowman J.L."/>
            <person name="Kohchi T."/>
            <person name="Yamato K.T."/>
            <person name="Jenkins J."/>
            <person name="Shu S."/>
            <person name="Ishizaki K."/>
            <person name="Yamaoka S."/>
            <person name="Nishihama R."/>
            <person name="Nakamura Y."/>
            <person name="Berger F."/>
            <person name="Adam C."/>
            <person name="Aki S.S."/>
            <person name="Althoff F."/>
            <person name="Araki T."/>
            <person name="Arteaga-Vazquez M.A."/>
            <person name="Balasubrmanian S."/>
            <person name="Bauer D."/>
            <person name="Boehm C.R."/>
            <person name="Briginshaw L."/>
            <person name="Caballero-Perez J."/>
            <person name="Catarino B."/>
            <person name="Chen F."/>
            <person name="Chiyoda S."/>
            <person name="Chovatia M."/>
            <person name="Davies K.M."/>
            <person name="Delmans M."/>
            <person name="Demura T."/>
            <person name="Dierschke T."/>
            <person name="Dolan L."/>
            <person name="Dorantes-Acosta A.E."/>
            <person name="Eklund D.M."/>
            <person name="Florent S.N."/>
            <person name="Flores-Sandoval E."/>
            <person name="Fujiyama A."/>
            <person name="Fukuzawa H."/>
            <person name="Galik B."/>
            <person name="Grimanelli D."/>
            <person name="Grimwood J."/>
            <person name="Grossniklaus U."/>
            <person name="Hamada T."/>
            <person name="Haseloff J."/>
            <person name="Hetherington A.J."/>
            <person name="Higo A."/>
            <person name="Hirakawa Y."/>
            <person name="Hundley H.N."/>
            <person name="Ikeda Y."/>
            <person name="Inoue K."/>
            <person name="Inoue S."/>
            <person name="Ishida S."/>
            <person name="Jia Q."/>
            <person name="Kakita M."/>
            <person name="Kanazawa T."/>
            <person name="Kawai Y."/>
            <person name="Kawashima T."/>
            <person name="Kennedy M."/>
            <person name="Kinose K."/>
            <person name="Kinoshita T."/>
            <person name="Kohara Y."/>
            <person name="Koide E."/>
            <person name="Komatsu K."/>
            <person name="Kopischke S."/>
            <person name="Kubo M."/>
            <person name="Kyozuka J."/>
            <person name="Lagercrantz U."/>
            <person name="Lin S.S."/>
            <person name="Lindquist E."/>
            <person name="Lipzen A.M."/>
            <person name="Lu C."/>
            <person name="Luna E.D."/>
            <person name="Martienssen R.A."/>
            <person name="Minamino N."/>
            <person name="Mizutani M."/>
            <person name="Mizutani M."/>
            <person name="Mochizuki N."/>
            <person name="Monte I."/>
            <person name="Mosher R."/>
            <person name="Nagasaki H."/>
            <person name="Nakagami H."/>
            <person name="Naramoto S."/>
            <person name="Nishitani K."/>
            <person name="Ohtani M."/>
            <person name="Okamoto T."/>
            <person name="Okumura M."/>
            <person name="Phillips J."/>
            <person name="Pollak B."/>
            <person name="Reinders A."/>
            <person name="Roevekamp M."/>
            <person name="Sano R."/>
            <person name="Sawa S."/>
            <person name="Schmid M.W."/>
            <person name="Shirakawa M."/>
            <person name="Solano R."/>
            <person name="Spunde A."/>
            <person name="Suetsugu N."/>
            <person name="Sugano S."/>
            <person name="Sugiyama A."/>
            <person name="Sun R."/>
            <person name="Suzuki Y."/>
            <person name="Takenaka M."/>
            <person name="Takezawa D."/>
            <person name="Tomogane H."/>
            <person name="Tsuzuki M."/>
            <person name="Ueda T."/>
            <person name="Umeda M."/>
            <person name="Ward J.M."/>
            <person name="Watanabe Y."/>
            <person name="Yazaki K."/>
            <person name="Yokoyama R."/>
            <person name="Yoshitake Y."/>
            <person name="Yotsui I."/>
            <person name="Zachgo S."/>
            <person name="Schmutz J."/>
        </authorList>
    </citation>
    <scope>NUCLEOTIDE SEQUENCE [LARGE SCALE GENOMIC DNA]</scope>
    <source>
        <strain evidence="9">Tak-1</strain>
    </source>
</reference>
<dbReference type="Gene3D" id="3.40.50.150">
    <property type="entry name" value="Vaccinia Virus protein VP39"/>
    <property type="match status" value="1"/>
</dbReference>
<dbReference type="Pfam" id="PF06325">
    <property type="entry name" value="PrmA"/>
    <property type="match status" value="1"/>
</dbReference>
<feature type="compositionally biased region" description="Acidic residues" evidence="7">
    <location>
        <begin position="18"/>
        <end position="33"/>
    </location>
</feature>
<organism evidence="9 10">
    <name type="scientific">Marchantia polymorpha</name>
    <name type="common">Common liverwort</name>
    <name type="synonym">Marchantia aquatica</name>
    <dbReference type="NCBI Taxonomy" id="3197"/>
    <lineage>
        <taxon>Eukaryota</taxon>
        <taxon>Viridiplantae</taxon>
        <taxon>Streptophyta</taxon>
        <taxon>Embryophyta</taxon>
        <taxon>Marchantiophyta</taxon>
        <taxon>Marchantiopsida</taxon>
        <taxon>Marchantiidae</taxon>
        <taxon>Marchantiales</taxon>
        <taxon>Marchantiaceae</taxon>
        <taxon>Marchantia</taxon>
    </lineage>
</organism>
<dbReference type="EMBL" id="KZ772704">
    <property type="protein sequence ID" value="PTQ42004.1"/>
    <property type="molecule type" value="Genomic_DNA"/>
</dbReference>
<keyword evidence="1 6" id="KW-0489">Methyltransferase</keyword>
<evidence type="ECO:0000256" key="7">
    <source>
        <dbReference type="SAM" id="MobiDB-lite"/>
    </source>
</evidence>
<comment type="catalytic activity">
    <reaction evidence="4">
        <text>L-arginyl-[protein] + 2 S-adenosyl-L-methionine = N(omega),N(omega)-dimethyl-L-arginyl-[protein] + 2 S-adenosyl-L-homocysteine + 2 H(+)</text>
        <dbReference type="Rhea" id="RHEA:48096"/>
        <dbReference type="Rhea" id="RHEA-COMP:10532"/>
        <dbReference type="Rhea" id="RHEA-COMP:11991"/>
        <dbReference type="ChEBI" id="CHEBI:15378"/>
        <dbReference type="ChEBI" id="CHEBI:29965"/>
        <dbReference type="ChEBI" id="CHEBI:57856"/>
        <dbReference type="ChEBI" id="CHEBI:59789"/>
        <dbReference type="ChEBI" id="CHEBI:61897"/>
        <dbReference type="EC" id="2.1.1.319"/>
    </reaction>
    <physiologicalReaction direction="left-to-right" evidence="4">
        <dbReference type="Rhea" id="RHEA:48097"/>
    </physiologicalReaction>
</comment>
<protein>
    <recommendedName>
        <fullName evidence="8">Protein arginine N-methyltransferase domain-containing protein</fullName>
    </recommendedName>
</protein>
<dbReference type="GO" id="GO:0006338">
    <property type="term" value="P:chromatin remodeling"/>
    <property type="evidence" value="ECO:0000318"/>
    <property type="project" value="GO_Central"/>
</dbReference>
<evidence type="ECO:0000313" key="9">
    <source>
        <dbReference type="EMBL" id="PTQ42003.1"/>
    </source>
</evidence>
<dbReference type="CDD" id="cd02440">
    <property type="entry name" value="AdoMet_MTases"/>
    <property type="match status" value="1"/>
</dbReference>
<dbReference type="GO" id="GO:0032259">
    <property type="term" value="P:methylation"/>
    <property type="evidence" value="ECO:0007669"/>
    <property type="project" value="UniProtKB-KW"/>
</dbReference>
<dbReference type="PANTHER" id="PTHR11006">
    <property type="entry name" value="PROTEIN ARGININE N-METHYLTRANSFERASE"/>
    <property type="match status" value="1"/>
</dbReference>
<evidence type="ECO:0000256" key="1">
    <source>
        <dbReference type="ARBA" id="ARBA00022603"/>
    </source>
</evidence>
<comment type="catalytic activity">
    <reaction evidence="5">
        <text>L-arginyl-[protein] + S-adenosyl-L-methionine = N(omega)-methyl-L-arginyl-[protein] + S-adenosyl-L-homocysteine + H(+)</text>
        <dbReference type="Rhea" id="RHEA:48100"/>
        <dbReference type="Rhea" id="RHEA-COMP:10532"/>
        <dbReference type="Rhea" id="RHEA-COMP:11990"/>
        <dbReference type="ChEBI" id="CHEBI:15378"/>
        <dbReference type="ChEBI" id="CHEBI:29965"/>
        <dbReference type="ChEBI" id="CHEBI:57856"/>
        <dbReference type="ChEBI" id="CHEBI:59789"/>
        <dbReference type="ChEBI" id="CHEBI:65280"/>
    </reaction>
    <physiologicalReaction direction="left-to-right" evidence="5">
        <dbReference type="Rhea" id="RHEA:48101"/>
    </physiologicalReaction>
</comment>
<evidence type="ECO:0000256" key="4">
    <source>
        <dbReference type="ARBA" id="ARBA00047384"/>
    </source>
</evidence>
<dbReference type="Gramene" id="Mp5g14740.2">
    <property type="protein sequence ID" value="Mp5g14740.2.cds"/>
    <property type="gene ID" value="Mp5g14740"/>
</dbReference>
<accession>A0A2R6X7D4</accession>
<dbReference type="SUPFAM" id="SSF53335">
    <property type="entry name" value="S-adenosyl-L-methionine-dependent methyltransferases"/>
    <property type="match status" value="1"/>
</dbReference>
<evidence type="ECO:0000256" key="2">
    <source>
        <dbReference type="ARBA" id="ARBA00022679"/>
    </source>
</evidence>
<keyword evidence="10" id="KW-1185">Reference proteome</keyword>
<dbReference type="Gene3D" id="2.70.160.11">
    <property type="entry name" value="Hnrnp arginine n-methyltransferase1"/>
    <property type="match status" value="1"/>
</dbReference>
<sequence>MASGTSSVPQSAEREMVDDNEEEVEDWEDWDGDDEEQEELEECKCLFCDETLTSAASVFVHCAEQHSFDFVQLRRSQRLGFYDCLRLINYIRSKVAAKTPRDALLEDLRASTGTEKSEEGKTAQHVAGFPWSDDKFLTPFLPNDTLLYTFDDGEEEDFEDLETVVKSKVIAEGEGTKMESRSDKSDDSVVAELSDGIRELLLTTTPEIAAHASALLAEEMSKAENSQLIDEADIDDDRASDGEVAANRDLVNFNDVANEPRDANGTSVSSESASEGKLRKKKSKVTFATVAEKEKLNINRSYFGSYSGFGIHREMLGDRVRTEAYQAALMENPSLIKDAVVMDLGCGTGILSLFAAKAGAAKVIAVDGSEKMTAVATQVAKVNGLLDESASNTEGTTRTGVMTVVAGMIEELDSSMPVAEHSVDVLVSEWMGYCLLFESMLGSVLYARDKWLKPGGAMLPDTATMFVAGFGKGGTSLSFWENVYGFDMQSVGEEVLYDATLHPIIDVINAKDVITDSCLIKEFDLLSMKHEDVDYTADFHVKLPRRKALESDGTGSTQVDDSSKIVWCYGLVVWFDTGFTSRFCKEKYVNLTTSPHTPKTHWAQTLLTFKERIALCVEDDNLNLDGLDKDTVGSENFPAYSISGRISIARSCRFRSIDISLETNASGAGGAVKSWPVQMFDI</sequence>
<keyword evidence="2 6" id="KW-0808">Transferase</keyword>
<dbReference type="GO" id="GO:0016274">
    <property type="term" value="F:protein-arginine N-methyltransferase activity"/>
    <property type="evidence" value="ECO:0000318"/>
    <property type="project" value="GO_Central"/>
</dbReference>
<dbReference type="OMA" id="YSHFAIH"/>
<dbReference type="InterPro" id="IPR036236">
    <property type="entry name" value="Znf_C2H2_sf"/>
</dbReference>
<dbReference type="SUPFAM" id="SSF57667">
    <property type="entry name" value="beta-beta-alpha zinc fingers"/>
    <property type="match status" value="1"/>
</dbReference>
<dbReference type="AlphaFoldDB" id="A0A2R6X7D4"/>
<dbReference type="GO" id="GO:0006355">
    <property type="term" value="P:regulation of DNA-templated transcription"/>
    <property type="evidence" value="ECO:0000318"/>
    <property type="project" value="GO_Central"/>
</dbReference>
<reference evidence="10" key="1">
    <citation type="journal article" date="2017" name="Cell">
        <title>Insights into land plant evolution garnered from the Marchantia polymorpha genome.</title>
        <authorList>
            <person name="Bowman J.L."/>
            <person name="Kohchi T."/>
            <person name="Yamato K.T."/>
            <person name="Jenkins J."/>
            <person name="Shu S."/>
            <person name="Ishizaki K."/>
            <person name="Yamaoka S."/>
            <person name="Nishihama R."/>
            <person name="Nakamura Y."/>
            <person name="Berger F."/>
            <person name="Adam C."/>
            <person name="Aki S.S."/>
            <person name="Althoff F."/>
            <person name="Araki T."/>
            <person name="Arteaga-Vazquez M.A."/>
            <person name="Balasubrmanian S."/>
            <person name="Barry K."/>
            <person name="Bauer D."/>
            <person name="Boehm C.R."/>
            <person name="Briginshaw L."/>
            <person name="Caballero-Perez J."/>
            <person name="Catarino B."/>
            <person name="Chen F."/>
            <person name="Chiyoda S."/>
            <person name="Chovatia M."/>
            <person name="Davies K.M."/>
            <person name="Delmans M."/>
            <person name="Demura T."/>
            <person name="Dierschke T."/>
            <person name="Dolan L."/>
            <person name="Dorantes-Acosta A.E."/>
            <person name="Eklund D.M."/>
            <person name="Florent S.N."/>
            <person name="Flores-Sandoval E."/>
            <person name="Fujiyama A."/>
            <person name="Fukuzawa H."/>
            <person name="Galik B."/>
            <person name="Grimanelli D."/>
            <person name="Grimwood J."/>
            <person name="Grossniklaus U."/>
            <person name="Hamada T."/>
            <person name="Haseloff J."/>
            <person name="Hetherington A.J."/>
            <person name="Higo A."/>
            <person name="Hirakawa Y."/>
            <person name="Hundley H.N."/>
            <person name="Ikeda Y."/>
            <person name="Inoue K."/>
            <person name="Inoue S.I."/>
            <person name="Ishida S."/>
            <person name="Jia Q."/>
            <person name="Kakita M."/>
            <person name="Kanazawa T."/>
            <person name="Kawai Y."/>
            <person name="Kawashima T."/>
            <person name="Kennedy M."/>
            <person name="Kinose K."/>
            <person name="Kinoshita T."/>
            <person name="Kohara Y."/>
            <person name="Koide E."/>
            <person name="Komatsu K."/>
            <person name="Kopischke S."/>
            <person name="Kubo M."/>
            <person name="Kyozuka J."/>
            <person name="Lagercrantz U."/>
            <person name="Lin S.S."/>
            <person name="Lindquist E."/>
            <person name="Lipzen A.M."/>
            <person name="Lu C.W."/>
            <person name="De Luna E."/>
            <person name="Martienssen R.A."/>
            <person name="Minamino N."/>
            <person name="Mizutani M."/>
            <person name="Mizutani M."/>
            <person name="Mochizuki N."/>
            <person name="Monte I."/>
            <person name="Mosher R."/>
            <person name="Nagasaki H."/>
            <person name="Nakagami H."/>
            <person name="Naramoto S."/>
            <person name="Nishitani K."/>
            <person name="Ohtani M."/>
            <person name="Okamoto T."/>
            <person name="Okumura M."/>
            <person name="Phillips J."/>
            <person name="Pollak B."/>
            <person name="Reinders A."/>
            <person name="Rovekamp M."/>
            <person name="Sano R."/>
            <person name="Sawa S."/>
            <person name="Schmid M.W."/>
            <person name="Shirakawa M."/>
            <person name="Solano R."/>
            <person name="Spunde A."/>
            <person name="Suetsugu N."/>
            <person name="Sugano S."/>
            <person name="Sugiyama A."/>
            <person name="Sun R."/>
            <person name="Suzuki Y."/>
            <person name="Takenaka M."/>
            <person name="Takezawa D."/>
            <person name="Tomogane H."/>
            <person name="Tsuzuki M."/>
            <person name="Ueda T."/>
            <person name="Umeda M."/>
            <person name="Ward J.M."/>
            <person name="Watanabe Y."/>
            <person name="Yazaki K."/>
            <person name="Yokoyama R."/>
            <person name="Yoshitake Y."/>
            <person name="Yotsui I."/>
            <person name="Zachgo S."/>
            <person name="Schmutz J."/>
        </authorList>
    </citation>
    <scope>NUCLEOTIDE SEQUENCE [LARGE SCALE GENOMIC DNA]</scope>
    <source>
        <strain evidence="10">Tak-1</strain>
    </source>
</reference>
<dbReference type="EMBL" id="KZ772704">
    <property type="protein sequence ID" value="PTQ42003.1"/>
    <property type="molecule type" value="Genomic_DNA"/>
</dbReference>
<dbReference type="GO" id="GO:0042054">
    <property type="term" value="F:histone methyltransferase activity"/>
    <property type="evidence" value="ECO:0000318"/>
    <property type="project" value="GO_Central"/>
</dbReference>
<dbReference type="FunFam" id="3.40.50.150:FF:000016">
    <property type="entry name" value="Protein arginine N-methyltransferase 6"/>
    <property type="match status" value="1"/>
</dbReference>
<dbReference type="OrthoDB" id="7848332at2759"/>
<feature type="domain" description="Protein arginine N-methyltransferase" evidence="8">
    <location>
        <begin position="461"/>
        <end position="615"/>
    </location>
</feature>
<dbReference type="GO" id="GO:0090069">
    <property type="term" value="P:regulation of ribosome biogenesis"/>
    <property type="evidence" value="ECO:0007669"/>
    <property type="project" value="EnsemblPlants"/>
</dbReference>
<dbReference type="InterPro" id="IPR025799">
    <property type="entry name" value="Arg_MeTrfase"/>
</dbReference>
<evidence type="ECO:0000313" key="10">
    <source>
        <dbReference type="Proteomes" id="UP000244005"/>
    </source>
</evidence>
<evidence type="ECO:0000256" key="5">
    <source>
        <dbReference type="ARBA" id="ARBA00049303"/>
    </source>
</evidence>
<dbReference type="Gramene" id="Mp5g14740.1">
    <property type="protein sequence ID" value="Mp5g14740.1.cds"/>
    <property type="gene ID" value="Mp5g14740"/>
</dbReference>
<feature type="compositionally biased region" description="Polar residues" evidence="7">
    <location>
        <begin position="1"/>
        <end position="10"/>
    </location>
</feature>
<dbReference type="GO" id="GO:0000976">
    <property type="term" value="F:transcription cis-regulatory region binding"/>
    <property type="evidence" value="ECO:0007669"/>
    <property type="project" value="EnsemblPlants"/>
</dbReference>
<dbReference type="PANTHER" id="PTHR11006:SF89">
    <property type="entry name" value="PROTEIN ARGININE N-METHYLTRANSFERASE 3-RELATED"/>
    <property type="match status" value="1"/>
</dbReference>
<feature type="compositionally biased region" description="Polar residues" evidence="7">
    <location>
        <begin position="264"/>
        <end position="273"/>
    </location>
</feature>
<dbReference type="GO" id="GO:0005737">
    <property type="term" value="C:cytoplasm"/>
    <property type="evidence" value="ECO:0007669"/>
    <property type="project" value="EnsemblPlants"/>
</dbReference>
<dbReference type="PROSITE" id="PS51678">
    <property type="entry name" value="SAM_MT_PRMT"/>
    <property type="match status" value="1"/>
</dbReference>
<dbReference type="GO" id="GO:0035242">
    <property type="term" value="F:protein-arginine omega-N asymmetric methyltransferase activity"/>
    <property type="evidence" value="ECO:0007669"/>
    <property type="project" value="UniProtKB-EC"/>
</dbReference>
<feature type="region of interest" description="Disordered" evidence="7">
    <location>
        <begin position="1"/>
        <end position="33"/>
    </location>
</feature>
<dbReference type="InterPro" id="IPR029063">
    <property type="entry name" value="SAM-dependent_MTases_sf"/>
</dbReference>
<evidence type="ECO:0000259" key="8">
    <source>
        <dbReference type="Pfam" id="PF22528"/>
    </source>
</evidence>
<proteinExistence type="predicted"/>
<dbReference type="Pfam" id="PF22528">
    <property type="entry name" value="PRMT_C"/>
    <property type="match status" value="1"/>
</dbReference>
<evidence type="ECO:0000256" key="3">
    <source>
        <dbReference type="ARBA" id="ARBA00022691"/>
    </source>
</evidence>
<gene>
    <name evidence="9" type="ORF">MARPO_0032s0165</name>
</gene>